<dbReference type="InterPro" id="IPR026664">
    <property type="entry name" value="Stereocilin-rel"/>
</dbReference>
<evidence type="ECO:0000256" key="5">
    <source>
        <dbReference type="ARBA" id="ARBA00023136"/>
    </source>
</evidence>
<keyword evidence="3 7" id="KW-0732">Signal</keyword>
<dbReference type="STRING" id="244447.ENSCSEP00000003027"/>
<reference evidence="8" key="2">
    <citation type="submission" date="2025-08" db="UniProtKB">
        <authorList>
            <consortium name="Ensembl"/>
        </authorList>
    </citation>
    <scope>IDENTIFICATION</scope>
</reference>
<sequence length="1103" mass="123479">MALQSRTFSFLFFAACAVLVTSKHMEPNFRGITQKLIRRCQDKGYQPPKTHFVFNTSNSSLMDAIDNSPKFLLTALLSSVMNRDPLSRIPKTSTDKIMERMWNCTHLRDMIVLMKNSSENATACYMQAFMAPISWMILTAQDKNNTDMNALNMDDFDTLLWSAKDALRDLPSSAFKFPPKVELEKMKRLISALWRVHANIPKQNRARVAKWAKEQITENYFNCTMKPPSGSDTEKNKGKPVNRCKPSLQWLNMEAMTMMGPYLSDLSPRDIDSAPKEKLCEFFLSAKFNSTLSRGTRMSPSLGKKWLQKIQQCFNKKEQLAEHIEKLGPLACFWYKVPDLTPELSSKLLPELDGCDHPRIKQLKKKLIETLMSKDNTIQMLYNLGRNVTFSKDQAFALIKRKLGGQKCRNISHEELKELQSMAAGLPQCVLKRLKAADVLNDPETMENIAKKFSKAQKMAMLQRLTESVTASELMEKVPESLRERLSLNFLKNADVSSLGNKTWNKQQALFLAKKVKDLHKLPVLRKYISLLRGVSCAIIDKVAEGDTLTMTEEFSENQQFLDKVAVKCAARRLFAVLEKEREDYFQTITEEELDMIPSLFLIYLPPSRVKDLPDSVCPTFLDKMEEVNMTFLPRAAPSRPKLLQKALDCLTEGEALSTLTVDDTSRLGELSCELSASQLRLMDPDVLKATLEDMALCRYIPADHRSDLIQLIEETYGNLSEFPQETVEALWPLLSLDDSAVSALPNQPWMKDIIDDMRPSLNNVSEAVNEKFFNLTVSESTTARKRRTVRSVSSTTPTAAIIEELGDGNVYWTLGQLNMIPIEVFRATVQVLGTPTGYSVEQLSVLSKKATETFGSVSTLTEEVVQKMGCINRGFSDGDLEKLPFSLDNLDAIKSCGWTEQQMRSMWKGIATYNNLTAQKLGVTEMAALNQFMCGLSPNEISQLNKEAFKDAVGSLNDIRCSYNIAKQLKSLAVTAFGEPNTWTEAKVNELGNMMAGLDATELASLNTAVLSYIRDTTIPLIPAENFAALTEVQLEALGSDNAAKVTTEQLNALSAKQRAAIERAAAGSLVAKTTSGAPSLSAEGISFMKLLLVFLLGFLLL</sequence>
<dbReference type="FunCoup" id="A0A3P8UKW4">
    <property type="interactions" value="723"/>
</dbReference>
<keyword evidence="6" id="KW-0325">Glycoprotein</keyword>
<keyword evidence="5" id="KW-0472">Membrane</keyword>
<dbReference type="Ensembl" id="ENSCSET00000003071.1">
    <property type="protein sequence ID" value="ENSCSEP00000003027.1"/>
    <property type="gene ID" value="ENSCSEG00000001975.1"/>
</dbReference>
<dbReference type="PANTHER" id="PTHR23412:SF21">
    <property type="entry name" value="OTOANCORIN ISOFORM X1"/>
    <property type="match status" value="1"/>
</dbReference>
<accession>A0A3P8UKW4</accession>
<name>A0A3P8UKW4_CYNSE</name>
<dbReference type="GO" id="GO:0009986">
    <property type="term" value="C:cell surface"/>
    <property type="evidence" value="ECO:0007669"/>
    <property type="project" value="TreeGrafter"/>
</dbReference>
<dbReference type="GO" id="GO:0016020">
    <property type="term" value="C:membrane"/>
    <property type="evidence" value="ECO:0007669"/>
    <property type="project" value="UniProtKB-SubCell"/>
</dbReference>
<evidence type="ECO:0000256" key="6">
    <source>
        <dbReference type="ARBA" id="ARBA00023180"/>
    </source>
</evidence>
<dbReference type="GeneTree" id="ENSGT00950000182957"/>
<comment type="subcellular location">
    <subcellularLocation>
        <location evidence="1">Membrane</location>
    </subcellularLocation>
</comment>
<evidence type="ECO:0000313" key="9">
    <source>
        <dbReference type="Proteomes" id="UP000265120"/>
    </source>
</evidence>
<dbReference type="GO" id="GO:0007160">
    <property type="term" value="P:cell-matrix adhesion"/>
    <property type="evidence" value="ECO:0007669"/>
    <property type="project" value="TreeGrafter"/>
</dbReference>
<dbReference type="AlphaFoldDB" id="A0A3P8UKW4"/>
<dbReference type="PANTHER" id="PTHR23412">
    <property type="entry name" value="STEREOCILIN RELATED"/>
    <property type="match status" value="1"/>
</dbReference>
<evidence type="ECO:0000256" key="4">
    <source>
        <dbReference type="ARBA" id="ARBA00022889"/>
    </source>
</evidence>
<comment type="similarity">
    <text evidence="2">Belongs to the mesothelin family.</text>
</comment>
<feature type="chain" id="PRO_5017937177" evidence="7">
    <location>
        <begin position="23"/>
        <end position="1103"/>
    </location>
</feature>
<evidence type="ECO:0000313" key="8">
    <source>
        <dbReference type="Ensembl" id="ENSCSEP00000003027.1"/>
    </source>
</evidence>
<dbReference type="GeneID" id="103388205"/>
<keyword evidence="9" id="KW-1185">Reference proteome</keyword>
<feature type="signal peptide" evidence="7">
    <location>
        <begin position="1"/>
        <end position="22"/>
    </location>
</feature>
<keyword evidence="4" id="KW-0130">Cell adhesion</keyword>
<proteinExistence type="inferred from homology"/>
<dbReference type="CTD" id="146183"/>
<dbReference type="InterPro" id="IPR010335">
    <property type="entry name" value="Mesothelin"/>
</dbReference>
<reference evidence="8" key="3">
    <citation type="submission" date="2025-09" db="UniProtKB">
        <authorList>
            <consortium name="Ensembl"/>
        </authorList>
    </citation>
    <scope>IDENTIFICATION</scope>
</reference>
<evidence type="ECO:0000256" key="3">
    <source>
        <dbReference type="ARBA" id="ARBA00022729"/>
    </source>
</evidence>
<dbReference type="Pfam" id="PF06060">
    <property type="entry name" value="Mesothelin"/>
    <property type="match status" value="1"/>
</dbReference>
<evidence type="ECO:0000256" key="1">
    <source>
        <dbReference type="ARBA" id="ARBA00004370"/>
    </source>
</evidence>
<dbReference type="RefSeq" id="XP_008321330.1">
    <property type="nucleotide sequence ID" value="XM_008323108.3"/>
</dbReference>
<dbReference type="Proteomes" id="UP000265120">
    <property type="component" value="Chromosome 13"/>
</dbReference>
<organism evidence="8 9">
    <name type="scientific">Cynoglossus semilaevis</name>
    <name type="common">Tongue sole</name>
    <dbReference type="NCBI Taxonomy" id="244447"/>
    <lineage>
        <taxon>Eukaryota</taxon>
        <taxon>Metazoa</taxon>
        <taxon>Chordata</taxon>
        <taxon>Craniata</taxon>
        <taxon>Vertebrata</taxon>
        <taxon>Euteleostomi</taxon>
        <taxon>Actinopterygii</taxon>
        <taxon>Neopterygii</taxon>
        <taxon>Teleostei</taxon>
        <taxon>Neoteleostei</taxon>
        <taxon>Acanthomorphata</taxon>
        <taxon>Carangaria</taxon>
        <taxon>Pleuronectiformes</taxon>
        <taxon>Pleuronectoidei</taxon>
        <taxon>Cynoglossidae</taxon>
        <taxon>Cynoglossinae</taxon>
        <taxon>Cynoglossus</taxon>
    </lineage>
</organism>
<reference evidence="8 9" key="1">
    <citation type="journal article" date="2014" name="Nat. Genet.">
        <title>Whole-genome sequence of a flatfish provides insights into ZW sex chromosome evolution and adaptation to a benthic lifestyle.</title>
        <authorList>
            <person name="Chen S."/>
            <person name="Zhang G."/>
            <person name="Shao C."/>
            <person name="Huang Q."/>
            <person name="Liu G."/>
            <person name="Zhang P."/>
            <person name="Song W."/>
            <person name="An N."/>
            <person name="Chalopin D."/>
            <person name="Volff J.N."/>
            <person name="Hong Y."/>
            <person name="Li Q."/>
            <person name="Sha Z."/>
            <person name="Zhou H."/>
            <person name="Xie M."/>
            <person name="Yu Q."/>
            <person name="Liu Y."/>
            <person name="Xiang H."/>
            <person name="Wang N."/>
            <person name="Wu K."/>
            <person name="Yang C."/>
            <person name="Zhou Q."/>
            <person name="Liao X."/>
            <person name="Yang L."/>
            <person name="Hu Q."/>
            <person name="Zhang J."/>
            <person name="Meng L."/>
            <person name="Jin L."/>
            <person name="Tian Y."/>
            <person name="Lian J."/>
            <person name="Yang J."/>
            <person name="Miao G."/>
            <person name="Liu S."/>
            <person name="Liang Z."/>
            <person name="Yan F."/>
            <person name="Li Y."/>
            <person name="Sun B."/>
            <person name="Zhang H."/>
            <person name="Zhang J."/>
            <person name="Zhu Y."/>
            <person name="Du M."/>
            <person name="Zhao Y."/>
            <person name="Schartl M."/>
            <person name="Tang Q."/>
            <person name="Wang J."/>
        </authorList>
    </citation>
    <scope>NUCLEOTIDE SEQUENCE</scope>
</reference>
<evidence type="ECO:0000256" key="7">
    <source>
        <dbReference type="SAM" id="SignalP"/>
    </source>
</evidence>
<evidence type="ECO:0000256" key="2">
    <source>
        <dbReference type="ARBA" id="ARBA00011016"/>
    </source>
</evidence>
<dbReference type="OrthoDB" id="8195838at2759"/>
<dbReference type="KEGG" id="csem:103388205"/>
<protein>
    <submittedName>
        <fullName evidence="8">Otoancorin</fullName>
    </submittedName>
</protein>
<dbReference type="InParanoid" id="A0A3P8UKW4"/>